<accession>A0A9D1KLR1</accession>
<reference evidence="1" key="2">
    <citation type="journal article" date="2021" name="PeerJ">
        <title>Extensive microbial diversity within the chicken gut microbiome revealed by metagenomics and culture.</title>
        <authorList>
            <person name="Gilroy R."/>
            <person name="Ravi A."/>
            <person name="Getino M."/>
            <person name="Pursley I."/>
            <person name="Horton D.L."/>
            <person name="Alikhan N.F."/>
            <person name="Baker D."/>
            <person name="Gharbi K."/>
            <person name="Hall N."/>
            <person name="Watson M."/>
            <person name="Adriaenssens E.M."/>
            <person name="Foster-Nyarko E."/>
            <person name="Jarju S."/>
            <person name="Secka A."/>
            <person name="Antonio M."/>
            <person name="Oren A."/>
            <person name="Chaudhuri R.R."/>
            <person name="La Ragione R."/>
            <person name="Hildebrand F."/>
            <person name="Pallen M.J."/>
        </authorList>
    </citation>
    <scope>NUCLEOTIDE SEQUENCE</scope>
    <source>
        <strain evidence="1">ChiGjej1B1-24693</strain>
    </source>
</reference>
<reference evidence="1" key="1">
    <citation type="submission" date="2020-10" db="EMBL/GenBank/DDBJ databases">
        <authorList>
            <person name="Gilroy R."/>
        </authorList>
    </citation>
    <scope>NUCLEOTIDE SEQUENCE</scope>
    <source>
        <strain evidence="1">ChiGjej1B1-24693</strain>
    </source>
</reference>
<dbReference type="Proteomes" id="UP000886842">
    <property type="component" value="Unassembled WGS sequence"/>
</dbReference>
<evidence type="ECO:0000313" key="2">
    <source>
        <dbReference type="Proteomes" id="UP000886842"/>
    </source>
</evidence>
<protein>
    <submittedName>
        <fullName evidence="1">Uncharacterized protein</fullName>
    </submittedName>
</protein>
<proteinExistence type="predicted"/>
<gene>
    <name evidence="1" type="ORF">IAA98_03715</name>
</gene>
<dbReference type="AlphaFoldDB" id="A0A9D1KLR1"/>
<evidence type="ECO:0000313" key="1">
    <source>
        <dbReference type="EMBL" id="HIT74671.1"/>
    </source>
</evidence>
<organism evidence="1 2">
    <name type="scientific">Candidatus Avipropionibacterium avicola</name>
    <dbReference type="NCBI Taxonomy" id="2840701"/>
    <lineage>
        <taxon>Bacteria</taxon>
        <taxon>Bacillati</taxon>
        <taxon>Actinomycetota</taxon>
        <taxon>Actinomycetes</taxon>
        <taxon>Propionibacteriales</taxon>
        <taxon>Propionibacteriaceae</taxon>
        <taxon>Propionibacteriaceae incertae sedis</taxon>
        <taxon>Candidatus Avipropionibacterium</taxon>
    </lineage>
</organism>
<comment type="caution">
    <text evidence="1">The sequence shown here is derived from an EMBL/GenBank/DDBJ whole genome shotgun (WGS) entry which is preliminary data.</text>
</comment>
<sequence length="307" mass="33530">MTGTSAEELQELGERLSTAKTMLTGLYDRLSLDYGSVAAIRYHFTRDGLGGEAEDMRDNSRTMTWHVVPGDDLAGYDESGTNVVGAGMRVHSASHEQQPAAVASAELLEQTRDETETLSQLTGDDLDALASIPTVLGYSNEKLADIRDILEDDINAIVELQNSVVNGSDWTGIGRDAYYNSLQPQHAAFTEAQDNVNNLIEANVALAQMTADLFSAFVEIREAQWEGLQEIGGVIFSLANPTNWLSHAQKVFDKAVEIKAGHIQEFQDELDELANSAERRAVIEKAEATASMEWPEAPEGITGDWSH</sequence>
<dbReference type="EMBL" id="DVLP01000105">
    <property type="protein sequence ID" value="HIT74671.1"/>
    <property type="molecule type" value="Genomic_DNA"/>
</dbReference>
<name>A0A9D1KLR1_9ACTN</name>